<evidence type="ECO:0000313" key="2">
    <source>
        <dbReference type="EMBL" id="KAF7275523.1"/>
    </source>
</evidence>
<feature type="compositionally biased region" description="Polar residues" evidence="1">
    <location>
        <begin position="7"/>
        <end position="20"/>
    </location>
</feature>
<feature type="compositionally biased region" description="Basic and acidic residues" evidence="1">
    <location>
        <begin position="46"/>
        <end position="79"/>
    </location>
</feature>
<evidence type="ECO:0000256" key="1">
    <source>
        <dbReference type="SAM" id="MobiDB-lite"/>
    </source>
</evidence>
<sequence>YGGYNTGKENQGSNGENKSQARLYEKRERTEYGGYKTGKENPGNKGENKSQTRLFEKRERTGTEKSERNLYTDENRRFL</sequence>
<feature type="non-terminal residue" evidence="2">
    <location>
        <position position="1"/>
    </location>
</feature>
<feature type="region of interest" description="Disordered" evidence="1">
    <location>
        <begin position="1"/>
        <end position="79"/>
    </location>
</feature>
<dbReference type="Proteomes" id="UP000625711">
    <property type="component" value="Unassembled WGS sequence"/>
</dbReference>
<keyword evidence="3" id="KW-1185">Reference proteome</keyword>
<proteinExistence type="predicted"/>
<organism evidence="2 3">
    <name type="scientific">Rhynchophorus ferrugineus</name>
    <name type="common">Red palm weevil</name>
    <name type="synonym">Curculio ferrugineus</name>
    <dbReference type="NCBI Taxonomy" id="354439"/>
    <lineage>
        <taxon>Eukaryota</taxon>
        <taxon>Metazoa</taxon>
        <taxon>Ecdysozoa</taxon>
        <taxon>Arthropoda</taxon>
        <taxon>Hexapoda</taxon>
        <taxon>Insecta</taxon>
        <taxon>Pterygota</taxon>
        <taxon>Neoptera</taxon>
        <taxon>Endopterygota</taxon>
        <taxon>Coleoptera</taxon>
        <taxon>Polyphaga</taxon>
        <taxon>Cucujiformia</taxon>
        <taxon>Curculionidae</taxon>
        <taxon>Dryophthorinae</taxon>
        <taxon>Rhynchophorus</taxon>
    </lineage>
</organism>
<evidence type="ECO:0000313" key="3">
    <source>
        <dbReference type="Proteomes" id="UP000625711"/>
    </source>
</evidence>
<comment type="caution">
    <text evidence="2">The sequence shown here is derived from an EMBL/GenBank/DDBJ whole genome shotgun (WGS) entry which is preliminary data.</text>
</comment>
<gene>
    <name evidence="2" type="ORF">GWI33_011633</name>
</gene>
<reference evidence="2" key="1">
    <citation type="submission" date="2020-08" db="EMBL/GenBank/DDBJ databases">
        <title>Genome sequencing and assembly of the red palm weevil Rhynchophorus ferrugineus.</title>
        <authorList>
            <person name="Dias G.B."/>
            <person name="Bergman C.M."/>
            <person name="Manee M."/>
        </authorList>
    </citation>
    <scope>NUCLEOTIDE SEQUENCE</scope>
    <source>
        <strain evidence="2">AA-2017</strain>
        <tissue evidence="2">Whole larva</tissue>
    </source>
</reference>
<dbReference type="EMBL" id="JAACXV010010090">
    <property type="protein sequence ID" value="KAF7275523.1"/>
    <property type="molecule type" value="Genomic_DNA"/>
</dbReference>
<name>A0A834IBD7_RHYFE</name>
<dbReference type="AlphaFoldDB" id="A0A834IBD7"/>
<accession>A0A834IBD7</accession>
<protein>
    <submittedName>
        <fullName evidence="2">Uncharacterized protein</fullName>
    </submittedName>
</protein>